<proteinExistence type="predicted"/>
<name>A0A922IAI1_DERFA</name>
<gene>
    <name evidence="1" type="ORF">DERF_000597</name>
</gene>
<dbReference type="Proteomes" id="UP000790347">
    <property type="component" value="Unassembled WGS sequence"/>
</dbReference>
<accession>A0A922IAI1</accession>
<comment type="caution">
    <text evidence="1">The sequence shown here is derived from an EMBL/GenBank/DDBJ whole genome shotgun (WGS) entry which is preliminary data.</text>
</comment>
<dbReference type="EMBL" id="ASGP02000001">
    <property type="protein sequence ID" value="KAH9526515.1"/>
    <property type="molecule type" value="Genomic_DNA"/>
</dbReference>
<sequence length="82" mass="9273">MIAKILLNFPTPNLSKFLMNCHLPPPLPSRLATLSRASASVVSFEYSVSIRSFKNELTFFNLSKASLSIFRYLRQLLNLLIA</sequence>
<protein>
    <submittedName>
        <fullName evidence="1">Uncharacterized protein</fullName>
    </submittedName>
</protein>
<reference evidence="1" key="2">
    <citation type="journal article" date="2022" name="Res Sq">
        <title>Comparative Genomics Reveals Insights into the Divergent Evolution of Astigmatic Mites and Household Pest Adaptations.</title>
        <authorList>
            <person name="Xiong Q."/>
            <person name="Wan A.T.-Y."/>
            <person name="Liu X.-Y."/>
            <person name="Fung C.S.-H."/>
            <person name="Xiao X."/>
            <person name="Malainual N."/>
            <person name="Hou J."/>
            <person name="Wang L."/>
            <person name="Wang M."/>
            <person name="Yang K."/>
            <person name="Cui Y."/>
            <person name="Leung E."/>
            <person name="Nong W."/>
            <person name="Shin S.-K."/>
            <person name="Au S."/>
            <person name="Jeong K.Y."/>
            <person name="Chew F.T."/>
            <person name="Hui J."/>
            <person name="Leung T.F."/>
            <person name="Tungtrongchitr A."/>
            <person name="Zhong N."/>
            <person name="Liu Z."/>
            <person name="Tsui S."/>
        </authorList>
    </citation>
    <scope>NUCLEOTIDE SEQUENCE</scope>
    <source>
        <strain evidence="1">Derf</strain>
        <tissue evidence="1">Whole organism</tissue>
    </source>
</reference>
<organism evidence="1 2">
    <name type="scientific">Dermatophagoides farinae</name>
    <name type="common">American house dust mite</name>
    <dbReference type="NCBI Taxonomy" id="6954"/>
    <lineage>
        <taxon>Eukaryota</taxon>
        <taxon>Metazoa</taxon>
        <taxon>Ecdysozoa</taxon>
        <taxon>Arthropoda</taxon>
        <taxon>Chelicerata</taxon>
        <taxon>Arachnida</taxon>
        <taxon>Acari</taxon>
        <taxon>Acariformes</taxon>
        <taxon>Sarcoptiformes</taxon>
        <taxon>Astigmata</taxon>
        <taxon>Psoroptidia</taxon>
        <taxon>Analgoidea</taxon>
        <taxon>Pyroglyphidae</taxon>
        <taxon>Dermatophagoidinae</taxon>
        <taxon>Dermatophagoides</taxon>
    </lineage>
</organism>
<dbReference type="AlphaFoldDB" id="A0A922IAI1"/>
<evidence type="ECO:0000313" key="2">
    <source>
        <dbReference type="Proteomes" id="UP000790347"/>
    </source>
</evidence>
<evidence type="ECO:0000313" key="1">
    <source>
        <dbReference type="EMBL" id="KAH9526515.1"/>
    </source>
</evidence>
<keyword evidence="2" id="KW-1185">Reference proteome</keyword>
<reference evidence="1" key="1">
    <citation type="submission" date="2013-05" db="EMBL/GenBank/DDBJ databases">
        <authorList>
            <person name="Yim A.K.Y."/>
            <person name="Chan T.F."/>
            <person name="Ji K.M."/>
            <person name="Liu X.Y."/>
            <person name="Zhou J.W."/>
            <person name="Li R.Q."/>
            <person name="Yang K.Y."/>
            <person name="Li J."/>
            <person name="Li M."/>
            <person name="Law P.T.W."/>
            <person name="Wu Y.L."/>
            <person name="Cai Z.L."/>
            <person name="Qin H."/>
            <person name="Bao Y."/>
            <person name="Leung R.K.K."/>
            <person name="Ng P.K.S."/>
            <person name="Zou J."/>
            <person name="Zhong X.J."/>
            <person name="Ran P.X."/>
            <person name="Zhong N.S."/>
            <person name="Liu Z.G."/>
            <person name="Tsui S.K.W."/>
        </authorList>
    </citation>
    <scope>NUCLEOTIDE SEQUENCE</scope>
    <source>
        <strain evidence="1">Derf</strain>
        <tissue evidence="1">Whole organism</tissue>
    </source>
</reference>